<evidence type="ECO:0000256" key="1">
    <source>
        <dbReference type="SAM" id="MobiDB-lite"/>
    </source>
</evidence>
<protein>
    <submittedName>
        <fullName evidence="2">Uncharacterized protein</fullName>
    </submittedName>
</protein>
<sequence length="116" mass="13585">MGTPTGNSANGVRQRILSIGQPKPTNENPNEFRGDTFRPSLQQIREGFQRVREKVNRDVDMVNASYKGKTTNMEKKNKNNIENRRQFKFPDTIHIDFNSESKRNMEKKKMKEEARK</sequence>
<accession>A0A9I9E8Y5</accession>
<proteinExistence type="predicted"/>
<reference evidence="2" key="1">
    <citation type="submission" date="2023-03" db="UniProtKB">
        <authorList>
            <consortium name="EnsemblPlants"/>
        </authorList>
    </citation>
    <scope>IDENTIFICATION</scope>
</reference>
<dbReference type="Gramene" id="MELO3C030441.2.1">
    <property type="protein sequence ID" value="MELO3C030441.2.1"/>
    <property type="gene ID" value="MELO3C030441.2"/>
</dbReference>
<feature type="region of interest" description="Disordered" evidence="1">
    <location>
        <begin position="1"/>
        <end position="36"/>
    </location>
</feature>
<dbReference type="EnsemblPlants" id="MELO3C030441.2.1">
    <property type="protein sequence ID" value="MELO3C030441.2.1"/>
    <property type="gene ID" value="MELO3C030441.2"/>
</dbReference>
<evidence type="ECO:0000313" key="2">
    <source>
        <dbReference type="EnsemblPlants" id="MELO3C030441.2.1"/>
    </source>
</evidence>
<dbReference type="AlphaFoldDB" id="A0A9I9E8Y5"/>
<organism evidence="2">
    <name type="scientific">Cucumis melo</name>
    <name type="common">Muskmelon</name>
    <dbReference type="NCBI Taxonomy" id="3656"/>
    <lineage>
        <taxon>Eukaryota</taxon>
        <taxon>Viridiplantae</taxon>
        <taxon>Streptophyta</taxon>
        <taxon>Embryophyta</taxon>
        <taxon>Tracheophyta</taxon>
        <taxon>Spermatophyta</taxon>
        <taxon>Magnoliopsida</taxon>
        <taxon>eudicotyledons</taxon>
        <taxon>Gunneridae</taxon>
        <taxon>Pentapetalae</taxon>
        <taxon>rosids</taxon>
        <taxon>fabids</taxon>
        <taxon>Cucurbitales</taxon>
        <taxon>Cucurbitaceae</taxon>
        <taxon>Benincaseae</taxon>
        <taxon>Cucumis</taxon>
    </lineage>
</organism>
<feature type="compositionally biased region" description="Polar residues" evidence="1">
    <location>
        <begin position="1"/>
        <end position="11"/>
    </location>
</feature>
<name>A0A9I9E8Y5_CUCME</name>